<feature type="transmembrane region" description="Helical" evidence="10">
    <location>
        <begin position="492"/>
        <end position="515"/>
    </location>
</feature>
<comment type="similarity">
    <text evidence="8">Belongs to the sodium:neurotransmitter symporter (SNF) (TC 2.A.22) family.</text>
</comment>
<dbReference type="AlphaFoldDB" id="A0AAV2LCG7"/>
<feature type="binding site" evidence="6">
    <location>
        <position position="54"/>
    </location>
    <ligand>
        <name>Na(+)</name>
        <dbReference type="ChEBI" id="CHEBI:29101"/>
        <label>1</label>
    </ligand>
</feature>
<feature type="transmembrane region" description="Helical" evidence="10">
    <location>
        <begin position="224"/>
        <end position="247"/>
    </location>
</feature>
<evidence type="ECO:0000256" key="10">
    <source>
        <dbReference type="SAM" id="Phobius"/>
    </source>
</evidence>
<organism evidence="11 12">
    <name type="scientific">Knipowitschia caucasica</name>
    <name type="common">Caucasian dwarf goby</name>
    <name type="synonym">Pomatoschistus caucasicus</name>
    <dbReference type="NCBI Taxonomy" id="637954"/>
    <lineage>
        <taxon>Eukaryota</taxon>
        <taxon>Metazoa</taxon>
        <taxon>Chordata</taxon>
        <taxon>Craniata</taxon>
        <taxon>Vertebrata</taxon>
        <taxon>Euteleostomi</taxon>
        <taxon>Actinopterygii</taxon>
        <taxon>Neopterygii</taxon>
        <taxon>Teleostei</taxon>
        <taxon>Neoteleostei</taxon>
        <taxon>Acanthomorphata</taxon>
        <taxon>Gobiaria</taxon>
        <taxon>Gobiiformes</taxon>
        <taxon>Gobioidei</taxon>
        <taxon>Gobiidae</taxon>
        <taxon>Gobiinae</taxon>
        <taxon>Knipowitschia</taxon>
    </lineage>
</organism>
<evidence type="ECO:0000256" key="8">
    <source>
        <dbReference type="RuleBase" id="RU003732"/>
    </source>
</evidence>
<feature type="transmembrane region" description="Helical" evidence="10">
    <location>
        <begin position="267"/>
        <end position="288"/>
    </location>
</feature>
<dbReference type="PROSITE" id="PS00610">
    <property type="entry name" value="NA_NEUROTRAN_SYMP_1"/>
    <property type="match status" value="1"/>
</dbReference>
<feature type="transmembrane region" description="Helical" evidence="10">
    <location>
        <begin position="191"/>
        <end position="212"/>
    </location>
</feature>
<feature type="binding site" evidence="6">
    <location>
        <position position="47"/>
    </location>
    <ligand>
        <name>Na(+)</name>
        <dbReference type="ChEBI" id="CHEBI:29101"/>
        <label>1</label>
    </ligand>
</feature>
<feature type="disulfide bond" evidence="7">
    <location>
        <begin position="153"/>
        <end position="162"/>
    </location>
</feature>
<dbReference type="PROSITE" id="PS50267">
    <property type="entry name" value="NA_NEUROTRAN_SYMP_3"/>
    <property type="match status" value="1"/>
</dbReference>
<evidence type="ECO:0000256" key="5">
    <source>
        <dbReference type="ARBA" id="ARBA00023136"/>
    </source>
</evidence>
<dbReference type="NCBIfam" id="NF037979">
    <property type="entry name" value="Na_transp"/>
    <property type="match status" value="1"/>
</dbReference>
<gene>
    <name evidence="11" type="ORF">KC01_LOCUS27510</name>
</gene>
<evidence type="ECO:0000313" key="12">
    <source>
        <dbReference type="Proteomes" id="UP001497482"/>
    </source>
</evidence>
<feature type="transmembrane region" description="Helical" evidence="10">
    <location>
        <begin position="113"/>
        <end position="140"/>
    </location>
</feature>
<keyword evidence="6" id="KW-0915">Sodium</keyword>
<name>A0AAV2LCG7_KNICA</name>
<feature type="binding site" evidence="6">
    <location>
        <position position="306"/>
    </location>
    <ligand>
        <name>Na(+)</name>
        <dbReference type="ChEBI" id="CHEBI:29101"/>
        <label>1</label>
    </ligand>
</feature>
<dbReference type="GO" id="GO:0006865">
    <property type="term" value="P:amino acid transport"/>
    <property type="evidence" value="ECO:0007669"/>
    <property type="project" value="TreeGrafter"/>
</dbReference>
<proteinExistence type="inferred from homology"/>
<dbReference type="GO" id="GO:0005886">
    <property type="term" value="C:plasma membrane"/>
    <property type="evidence" value="ECO:0007669"/>
    <property type="project" value="TreeGrafter"/>
</dbReference>
<feature type="transmembrane region" description="Helical" evidence="10">
    <location>
        <begin position="420"/>
        <end position="441"/>
    </location>
</feature>
<dbReference type="InterPro" id="IPR037272">
    <property type="entry name" value="SNS_sf"/>
</dbReference>
<keyword evidence="7" id="KW-1015">Disulfide bond</keyword>
<dbReference type="GO" id="GO:0035725">
    <property type="term" value="P:sodium ion transmembrane transport"/>
    <property type="evidence" value="ECO:0007669"/>
    <property type="project" value="TreeGrafter"/>
</dbReference>
<feature type="transmembrane region" description="Helical" evidence="10">
    <location>
        <begin position="582"/>
        <end position="607"/>
    </location>
</feature>
<reference evidence="11 12" key="1">
    <citation type="submission" date="2024-04" db="EMBL/GenBank/DDBJ databases">
        <authorList>
            <person name="Waldvogel A.-M."/>
            <person name="Schoenle A."/>
        </authorList>
    </citation>
    <scope>NUCLEOTIDE SEQUENCE [LARGE SCALE GENOMIC DNA]</scope>
</reference>
<dbReference type="GO" id="GO:0046872">
    <property type="term" value="F:metal ion binding"/>
    <property type="evidence" value="ECO:0007669"/>
    <property type="project" value="UniProtKB-KW"/>
</dbReference>
<accession>A0AAV2LCG7</accession>
<dbReference type="SUPFAM" id="SSF161070">
    <property type="entry name" value="SNF-like"/>
    <property type="match status" value="1"/>
</dbReference>
<keyword evidence="3 8" id="KW-0812">Transmembrane</keyword>
<evidence type="ECO:0000256" key="7">
    <source>
        <dbReference type="PIRSR" id="PIRSR600175-2"/>
    </source>
</evidence>
<feature type="transmembrane region" description="Helical" evidence="10">
    <location>
        <begin position="41"/>
        <end position="59"/>
    </location>
</feature>
<keyword evidence="5 10" id="KW-0472">Membrane</keyword>
<evidence type="ECO:0000313" key="11">
    <source>
        <dbReference type="EMBL" id="CAL1599196.1"/>
    </source>
</evidence>
<keyword evidence="6" id="KW-0479">Metal-binding</keyword>
<feature type="transmembrane region" description="Helical" evidence="10">
    <location>
        <begin position="300"/>
        <end position="321"/>
    </location>
</feature>
<dbReference type="InterPro" id="IPR000175">
    <property type="entry name" value="Na/ntran_symport"/>
</dbReference>
<protein>
    <recommendedName>
        <fullName evidence="8">Transporter</fullName>
    </recommendedName>
</protein>
<comment type="subcellular location">
    <subcellularLocation>
        <location evidence="1">Membrane</location>
        <topology evidence="1">Multi-pass membrane protein</topology>
    </subcellularLocation>
</comment>
<feature type="transmembrane region" description="Helical" evidence="10">
    <location>
        <begin position="462"/>
        <end position="480"/>
    </location>
</feature>
<evidence type="ECO:0000256" key="6">
    <source>
        <dbReference type="PIRSR" id="PIRSR600175-1"/>
    </source>
</evidence>
<dbReference type="Pfam" id="PF00209">
    <property type="entry name" value="SNF"/>
    <property type="match status" value="1"/>
</dbReference>
<feature type="binding site" evidence="6">
    <location>
        <position position="432"/>
    </location>
    <ligand>
        <name>Na(+)</name>
        <dbReference type="ChEBI" id="CHEBI:29101"/>
        <label>1</label>
    </ligand>
</feature>
<feature type="transmembrane region" description="Helical" evidence="10">
    <location>
        <begin position="536"/>
        <end position="555"/>
    </location>
</feature>
<keyword evidence="8" id="KW-0769">Symport</keyword>
<evidence type="ECO:0000256" key="3">
    <source>
        <dbReference type="ARBA" id="ARBA00022692"/>
    </source>
</evidence>
<dbReference type="EMBL" id="OZ035845">
    <property type="protein sequence ID" value="CAL1599196.1"/>
    <property type="molecule type" value="Genomic_DNA"/>
</dbReference>
<dbReference type="Proteomes" id="UP001497482">
    <property type="component" value="Chromosome 23"/>
</dbReference>
<keyword evidence="12" id="KW-1185">Reference proteome</keyword>
<dbReference type="PROSITE" id="PS00754">
    <property type="entry name" value="NA_NEUROTRAN_SYMP_2"/>
    <property type="match status" value="1"/>
</dbReference>
<dbReference type="PANTHER" id="PTHR11616:SF233">
    <property type="entry name" value="TRANSPORTER"/>
    <property type="match status" value="1"/>
</dbReference>
<evidence type="ECO:0000256" key="2">
    <source>
        <dbReference type="ARBA" id="ARBA00022448"/>
    </source>
</evidence>
<dbReference type="GO" id="GO:0015293">
    <property type="term" value="F:symporter activity"/>
    <property type="evidence" value="ECO:0007669"/>
    <property type="project" value="UniProtKB-KW"/>
</dbReference>
<feature type="region of interest" description="Disordered" evidence="9">
    <location>
        <begin position="1"/>
        <end position="26"/>
    </location>
</feature>
<feature type="transmembrane region" description="Helical" evidence="10">
    <location>
        <begin position="71"/>
        <end position="92"/>
    </location>
</feature>
<evidence type="ECO:0000256" key="4">
    <source>
        <dbReference type="ARBA" id="ARBA00022989"/>
    </source>
</evidence>
<evidence type="ECO:0000256" key="9">
    <source>
        <dbReference type="SAM" id="MobiDB-lite"/>
    </source>
</evidence>
<feature type="binding site" evidence="6">
    <location>
        <position position="50"/>
    </location>
    <ligand>
        <name>Na(+)</name>
        <dbReference type="ChEBI" id="CHEBI:29101"/>
        <label>1</label>
    </ligand>
</feature>
<dbReference type="PRINTS" id="PR00176">
    <property type="entry name" value="NANEUSMPORT"/>
</dbReference>
<keyword evidence="4 10" id="KW-1133">Transmembrane helix</keyword>
<dbReference type="PANTHER" id="PTHR11616">
    <property type="entry name" value="SODIUM/CHLORIDE DEPENDENT TRANSPORTER"/>
    <property type="match status" value="1"/>
</dbReference>
<sequence length="652" mass="73292">MEKKPLPADDDQTESGPHVPQDTLQDPEPVARAGWNSKIEYFLAQVGFSVGLGNVWRFPYLCHQNGGGSFLLLYILLMLVVGIPLFFLELAAGQAIRQGSIGVWKHISPKLAGIGYSSCVVCFFVALYYNVILAWSLFYLGNSFQQPLPWEQCPTEVNATECEKSSPTSYFWYRKALDITDSIDETGSFNPYIVCSLLGAWTIVCLGMFRGIKSSVKVMYFSSIFPYVVLFCFLVRGLMLDGAMEGISHMFYPKLEIWGNVQVWRQAATQVFFALGLGFGSIIAYSSYNPKNNNCHRDAFTVSFINFLTSVLATLVVFAVLGFRAKEKVKECIANNVRQLSEGFHNGGVDINIMPTFNMSDPSSVDPKDYTSWFVQFGKLYPKNLTECSLEKEMQKGAEGTGLAFIAFTEAMTLLPASPFWSALFFLMLLNLGLSTMFGTMEGILAPLTDRFKTLANNKTKLTVFICVIGFLIGLLFTQRCGNYFVTMFDDYSATLPLIIVVAFETFSVSWLYGADRFLDDCEGMLGWRPPVIYKYLWKYICLFSMLGLLLATTIRMCLKRPTYLAWNHETASEEYLDYPDWALAVLALLIIFAMMPVPLCFIHSVLQDRMRRSSRDETVAYSMVSTDDKCETPLTDMSELEQRNAAAAAFS</sequence>
<evidence type="ECO:0000256" key="1">
    <source>
        <dbReference type="ARBA" id="ARBA00004141"/>
    </source>
</evidence>
<keyword evidence="2 8" id="KW-0813">Transport</keyword>